<keyword evidence="2" id="KW-1185">Reference proteome</keyword>
<protein>
    <submittedName>
        <fullName evidence="1">Uncharacterized protein</fullName>
    </submittedName>
</protein>
<proteinExistence type="predicted"/>
<dbReference type="EMBL" id="JAUTXU010000115">
    <property type="protein sequence ID" value="KAK3706946.1"/>
    <property type="molecule type" value="Genomic_DNA"/>
</dbReference>
<sequence>MAGSLAAHQLRNYEVIDLVSDSDDGSSPTVKQEEQDARFAIDPNADAAPFHTPLEGRESPGSSNDELPQHVRGGLGMFVNIDGEDIFIPDDFPEEPLEPPVVGAAAGPIAENDHDAPVAIDNDRTLTADDCLQRVLDIFPDISHEHVISLYHGFDQEGDYEILPGQARLDNIIEQLVSGTSYPKQEKGKKALKRKREVSTDDSQIKKWEQEDRPTVPNYLKGPMQAMLKAEFPEIPVQYINETLGMQKHLYHAFVALAKAKDGNDGNGRAYSKGRPSTRYADAETIVGISGWPELLDELNAARLRVQVIRAERADEDAKKQAENENLQRAIEAGETAECSACYDDLPMNRQIHCNGSVAHFTCFDCVTTYIKSEVGDSRCRVLCTAGCGAGFASNQLNLLSDKQLLDKLSQIQQEKDIRDAGLSDLEECPFCDYKAILPPVEQDFEFRCANPECEKHAKDNKVNTRHKIEEAMTAALIRSCNKCQRSFIKEYGCNKMSCPSCGNMQCYVCSTTLKDYNHFDQAPAGRAAGGTASKLCPLYDNVEERHEREVKEAEAAARAQVVEENPDVAAEDLDIKVSDAVKKSTTDRIKRAGGHGGVGVHAGYPYLGGPGAPLEAMFHGLEDEGDDMDGDGMLGRLFGAVGGAQRGAARLRRQDRAAQAARVRQEMQQEQHQRQQEQQRERYLDIGGVPRNPPPPPHRLGHPNHVQGYIPVLGFQPPVAQAPRPQAANVAAPQPAQGQQALPGFFRGHVPFRHAFDDIFGNLGFGGDAAADLDLFPQPNAPAVQQVPHGLPGVNNNDYNNARNNGHQRAHQRHVPQVMPGAYPGPNPFMREREEPRHFHQLEMLRQQHDQRMQERQRERQEREQETGRAQQRQRQQLAELRQLERDIHQGLQHRN</sequence>
<organism evidence="1 2">
    <name type="scientific">Vermiconidia calcicola</name>
    <dbReference type="NCBI Taxonomy" id="1690605"/>
    <lineage>
        <taxon>Eukaryota</taxon>
        <taxon>Fungi</taxon>
        <taxon>Dikarya</taxon>
        <taxon>Ascomycota</taxon>
        <taxon>Pezizomycotina</taxon>
        <taxon>Dothideomycetes</taxon>
        <taxon>Dothideomycetidae</taxon>
        <taxon>Mycosphaerellales</taxon>
        <taxon>Extremaceae</taxon>
        <taxon>Vermiconidia</taxon>
    </lineage>
</organism>
<reference evidence="1" key="1">
    <citation type="submission" date="2023-07" db="EMBL/GenBank/DDBJ databases">
        <title>Black Yeasts Isolated from many extreme environments.</title>
        <authorList>
            <person name="Coleine C."/>
            <person name="Stajich J.E."/>
            <person name="Selbmann L."/>
        </authorList>
    </citation>
    <scope>NUCLEOTIDE SEQUENCE</scope>
    <source>
        <strain evidence="1">CCFEE 5714</strain>
    </source>
</reference>
<dbReference type="Proteomes" id="UP001281147">
    <property type="component" value="Unassembled WGS sequence"/>
</dbReference>
<evidence type="ECO:0000313" key="1">
    <source>
        <dbReference type="EMBL" id="KAK3706946.1"/>
    </source>
</evidence>
<accession>A0ACC3MZA4</accession>
<gene>
    <name evidence="1" type="ORF">LTR37_012445</name>
</gene>
<evidence type="ECO:0000313" key="2">
    <source>
        <dbReference type="Proteomes" id="UP001281147"/>
    </source>
</evidence>
<name>A0ACC3MZA4_9PEZI</name>
<comment type="caution">
    <text evidence="1">The sequence shown here is derived from an EMBL/GenBank/DDBJ whole genome shotgun (WGS) entry which is preliminary data.</text>
</comment>